<reference evidence="2 3" key="1">
    <citation type="submission" date="2023-03" db="EMBL/GenBank/DDBJ databases">
        <title>High recombination rates correlate with genetic variation in Cardiocondyla obscurior ants.</title>
        <authorList>
            <person name="Errbii M."/>
        </authorList>
    </citation>
    <scope>NUCLEOTIDE SEQUENCE [LARGE SCALE GENOMIC DNA]</scope>
    <source>
        <strain evidence="2">Alpha-2009</strain>
        <tissue evidence="2">Whole body</tissue>
    </source>
</reference>
<name>A0AAW2GTR9_9HYME</name>
<dbReference type="Proteomes" id="UP001430953">
    <property type="component" value="Unassembled WGS sequence"/>
</dbReference>
<comment type="caution">
    <text evidence="2">The sequence shown here is derived from an EMBL/GenBank/DDBJ whole genome shotgun (WGS) entry which is preliminary data.</text>
</comment>
<feature type="chain" id="PRO_5043800186" evidence="1">
    <location>
        <begin position="21"/>
        <end position="88"/>
    </location>
</feature>
<proteinExistence type="predicted"/>
<feature type="signal peptide" evidence="1">
    <location>
        <begin position="1"/>
        <end position="20"/>
    </location>
</feature>
<evidence type="ECO:0000313" key="2">
    <source>
        <dbReference type="EMBL" id="KAL0130621.1"/>
    </source>
</evidence>
<gene>
    <name evidence="2" type="ORF">PUN28_002332</name>
</gene>
<dbReference type="EMBL" id="JADYXP020000002">
    <property type="protein sequence ID" value="KAL0130621.1"/>
    <property type="molecule type" value="Genomic_DNA"/>
</dbReference>
<organism evidence="2 3">
    <name type="scientific">Cardiocondyla obscurior</name>
    <dbReference type="NCBI Taxonomy" id="286306"/>
    <lineage>
        <taxon>Eukaryota</taxon>
        <taxon>Metazoa</taxon>
        <taxon>Ecdysozoa</taxon>
        <taxon>Arthropoda</taxon>
        <taxon>Hexapoda</taxon>
        <taxon>Insecta</taxon>
        <taxon>Pterygota</taxon>
        <taxon>Neoptera</taxon>
        <taxon>Endopterygota</taxon>
        <taxon>Hymenoptera</taxon>
        <taxon>Apocrita</taxon>
        <taxon>Aculeata</taxon>
        <taxon>Formicoidea</taxon>
        <taxon>Formicidae</taxon>
        <taxon>Myrmicinae</taxon>
        <taxon>Cardiocondyla</taxon>
    </lineage>
</organism>
<dbReference type="AlphaFoldDB" id="A0AAW2GTR9"/>
<protein>
    <submittedName>
        <fullName evidence="2">Uncharacterized protein</fullName>
    </submittedName>
</protein>
<keyword evidence="1" id="KW-0732">Signal</keyword>
<keyword evidence="3" id="KW-1185">Reference proteome</keyword>
<accession>A0AAW2GTR9</accession>
<evidence type="ECO:0000313" key="3">
    <source>
        <dbReference type="Proteomes" id="UP001430953"/>
    </source>
</evidence>
<sequence>MKTWIVAFLCVIAAIIAVHAKPTIYKRNEDNVYEPVMVPVSSTVIPLPVYKVGYGLGFVSKDKKIQSSFKPEGGIKLITINKVQEKKI</sequence>
<evidence type="ECO:0000256" key="1">
    <source>
        <dbReference type="SAM" id="SignalP"/>
    </source>
</evidence>